<reference evidence="2" key="1">
    <citation type="journal article" date="2014" name="Int. J. Syst. Evol. Microbiol.">
        <title>Complete genome sequence of Corynebacterium casei LMG S-19264T (=DSM 44701T), isolated from a smear-ripened cheese.</title>
        <authorList>
            <consortium name="US DOE Joint Genome Institute (JGI-PGF)"/>
            <person name="Walter F."/>
            <person name="Albersmeier A."/>
            <person name="Kalinowski J."/>
            <person name="Ruckert C."/>
        </authorList>
    </citation>
    <scope>NUCLEOTIDE SEQUENCE</scope>
    <source>
        <strain evidence="2">CGMCC 1.10749</strain>
    </source>
</reference>
<gene>
    <name evidence="2" type="ORF">GCM10011314_33600</name>
</gene>
<sequence length="154" mass="17344">MGVVEFELARVVHAPIGDVFDRLADIEGHSDWMPKRGSIHRTSKKTSPGPVGVGTTYVDRTSVGSMPGDVVEFERPTRLVYHWWDRSKGGRLKAEGWPGYRLEAKGDHTTIVHHHARVETHGLHHLATPVYSWLARRERTATVEALQASFHPHD</sequence>
<dbReference type="Proteomes" id="UP000628079">
    <property type="component" value="Unassembled WGS sequence"/>
</dbReference>
<proteinExistence type="predicted"/>
<comment type="caution">
    <text evidence="2">The sequence shown here is derived from an EMBL/GenBank/DDBJ whole genome shotgun (WGS) entry which is preliminary data.</text>
</comment>
<dbReference type="AlphaFoldDB" id="A0A8H9FVM7"/>
<dbReference type="SUPFAM" id="SSF55961">
    <property type="entry name" value="Bet v1-like"/>
    <property type="match status" value="1"/>
</dbReference>
<evidence type="ECO:0000313" key="3">
    <source>
        <dbReference type="Proteomes" id="UP000628079"/>
    </source>
</evidence>
<feature type="region of interest" description="Disordered" evidence="1">
    <location>
        <begin position="34"/>
        <end position="53"/>
    </location>
</feature>
<accession>A0A8H9FVM7</accession>
<dbReference type="EMBL" id="BMEA01000007">
    <property type="protein sequence ID" value="GGB91039.1"/>
    <property type="molecule type" value="Genomic_DNA"/>
</dbReference>
<reference evidence="2" key="2">
    <citation type="submission" date="2020-09" db="EMBL/GenBank/DDBJ databases">
        <authorList>
            <person name="Sun Q."/>
            <person name="Zhou Y."/>
        </authorList>
    </citation>
    <scope>NUCLEOTIDE SEQUENCE</scope>
    <source>
        <strain evidence="2">CGMCC 1.10749</strain>
    </source>
</reference>
<protein>
    <submittedName>
        <fullName evidence="2">Uncharacterized protein</fullName>
    </submittedName>
</protein>
<dbReference type="RefSeq" id="WP_035947419.1">
    <property type="nucleotide sequence ID" value="NZ_BMEA01000007.1"/>
</dbReference>
<dbReference type="Gene3D" id="3.30.530.20">
    <property type="match status" value="1"/>
</dbReference>
<dbReference type="InterPro" id="IPR023393">
    <property type="entry name" value="START-like_dom_sf"/>
</dbReference>
<name>A0A8H9FVM7_9MICO</name>
<evidence type="ECO:0000313" key="2">
    <source>
        <dbReference type="EMBL" id="GGB91039.1"/>
    </source>
</evidence>
<evidence type="ECO:0000256" key="1">
    <source>
        <dbReference type="SAM" id="MobiDB-lite"/>
    </source>
</evidence>
<organism evidence="2 3">
    <name type="scientific">Knoellia flava</name>
    <dbReference type="NCBI Taxonomy" id="913969"/>
    <lineage>
        <taxon>Bacteria</taxon>
        <taxon>Bacillati</taxon>
        <taxon>Actinomycetota</taxon>
        <taxon>Actinomycetes</taxon>
        <taxon>Micrococcales</taxon>
        <taxon>Intrasporangiaceae</taxon>
        <taxon>Knoellia</taxon>
    </lineage>
</organism>